<dbReference type="RefSeq" id="XP_002543856.1">
    <property type="nucleotide sequence ID" value="XM_002543810.1"/>
</dbReference>
<proteinExistence type="predicted"/>
<dbReference type="VEuPathDB" id="FungiDB:UREG_03373"/>
<dbReference type="EMBL" id="CH476616">
    <property type="protein sequence ID" value="EEP78527.1"/>
    <property type="molecule type" value="Genomic_DNA"/>
</dbReference>
<dbReference type="AlphaFoldDB" id="C4JQM8"/>
<evidence type="ECO:0000313" key="1">
    <source>
        <dbReference type="EMBL" id="EEP78527.1"/>
    </source>
</evidence>
<organism evidence="1 2">
    <name type="scientific">Uncinocarpus reesii (strain UAMH 1704)</name>
    <dbReference type="NCBI Taxonomy" id="336963"/>
    <lineage>
        <taxon>Eukaryota</taxon>
        <taxon>Fungi</taxon>
        <taxon>Dikarya</taxon>
        <taxon>Ascomycota</taxon>
        <taxon>Pezizomycotina</taxon>
        <taxon>Eurotiomycetes</taxon>
        <taxon>Eurotiomycetidae</taxon>
        <taxon>Onygenales</taxon>
        <taxon>Onygenaceae</taxon>
        <taxon>Uncinocarpus</taxon>
    </lineage>
</organism>
<keyword evidence="2" id="KW-1185">Reference proteome</keyword>
<dbReference type="GeneID" id="8440212"/>
<accession>C4JQM8</accession>
<reference evidence="2" key="1">
    <citation type="journal article" date="2009" name="Genome Res.">
        <title>Comparative genomic analyses of the human fungal pathogens Coccidioides and their relatives.</title>
        <authorList>
            <person name="Sharpton T.J."/>
            <person name="Stajich J.E."/>
            <person name="Rounsley S.D."/>
            <person name="Gardner M.J."/>
            <person name="Wortman J.R."/>
            <person name="Jordar V.S."/>
            <person name="Maiti R."/>
            <person name="Kodira C.D."/>
            <person name="Neafsey D.E."/>
            <person name="Zeng Q."/>
            <person name="Hung C.-Y."/>
            <person name="McMahan C."/>
            <person name="Muszewska A."/>
            <person name="Grynberg M."/>
            <person name="Mandel M.A."/>
            <person name="Kellner E.M."/>
            <person name="Barker B.M."/>
            <person name="Galgiani J.N."/>
            <person name="Orbach M.J."/>
            <person name="Kirkland T.N."/>
            <person name="Cole G.T."/>
            <person name="Henn M.R."/>
            <person name="Birren B.W."/>
            <person name="Taylor J.W."/>
        </authorList>
    </citation>
    <scope>NUCLEOTIDE SEQUENCE [LARGE SCALE GENOMIC DNA]</scope>
    <source>
        <strain evidence="2">UAMH 1704</strain>
    </source>
</reference>
<sequence length="116" mass="11764">MARVHNIPSSIDTLFAAPEAADLANVSDAAARSVELLPVGALAAPVVTAELDDGSLSVGAVHAAATAALGVAFCRNGAGGEGGEGDGDDGEEMHVCWFWLDWVRKCACLNSNIDIG</sequence>
<dbReference type="Proteomes" id="UP000002058">
    <property type="component" value="Unassembled WGS sequence"/>
</dbReference>
<protein>
    <submittedName>
        <fullName evidence="1">Uncharacterized protein</fullName>
    </submittedName>
</protein>
<name>C4JQM8_UNCRE</name>
<dbReference type="KEGG" id="ure:UREG_03373"/>
<dbReference type="HOGENOM" id="CLU_2098644_0_0_1"/>
<evidence type="ECO:0000313" key="2">
    <source>
        <dbReference type="Proteomes" id="UP000002058"/>
    </source>
</evidence>
<dbReference type="InParanoid" id="C4JQM8"/>
<gene>
    <name evidence="1" type="ORF">UREG_03373</name>
</gene>